<evidence type="ECO:0008006" key="5">
    <source>
        <dbReference type="Google" id="ProtNLM"/>
    </source>
</evidence>
<accession>A0ABU3YY87</accession>
<evidence type="ECO:0000259" key="2">
    <source>
        <dbReference type="Pfam" id="PF26109"/>
    </source>
</evidence>
<evidence type="ECO:0000313" key="4">
    <source>
        <dbReference type="Proteomes" id="UP001187203"/>
    </source>
</evidence>
<protein>
    <recommendedName>
        <fullName evidence="5">WYL domain-containing protein</fullName>
    </recommendedName>
</protein>
<sequence length="273" mass="31396">INSMTINDLKYAQRERVIFLDRCLTWRGAANRRDPIDRFRISSAQAAIDFRTYLQLAPVPPDYDPVRKAYIARANHQSLMTPSLTTDFEVLEDAEDGESGSASVPRPFRQADAAIVARLYNVMRTGKAIHVSYTSMTTGADEGQWLAPVRFTSDGENVHLRAFSFKHQAYRDYLPIRFSPSSSFDERQLEQALPLDEEWRTRARIFLRPHAGLSAEQAAVVSKEYGFSGELLVVVVRQAMEFYLKRRWRLEEKNARLQIVKIEHEPWDDGREG</sequence>
<reference evidence="4" key="1">
    <citation type="journal article" date="2023" name="Int. J. Mol. Sci.">
        <title>Genomic and Metabolic Characterization of Plant Growth-Promoting Rhizobacteria Isolated from Nodules of Clovers Grown in Non-Farmed Soil.</title>
        <authorList>
            <person name="Wojcik M."/>
            <person name="Koper P."/>
            <person name="Zebracki K."/>
            <person name="Marczak M."/>
            <person name="Mazur A."/>
        </authorList>
    </citation>
    <scope>NUCLEOTIDE SEQUENCE [LARGE SCALE GENOMIC DNA]</scope>
    <source>
        <strain evidence="4">KB12</strain>
    </source>
</reference>
<name>A0ABU3YY87_9HYPH</name>
<dbReference type="EMBL" id="JAWJWI010000060">
    <property type="protein sequence ID" value="MDV4190828.1"/>
    <property type="molecule type" value="Genomic_DNA"/>
</dbReference>
<dbReference type="Pfam" id="PF26109">
    <property type="entry name" value="WHD_BrxR"/>
    <property type="match status" value="1"/>
</dbReference>
<dbReference type="Proteomes" id="UP001187203">
    <property type="component" value="Unassembled WGS sequence"/>
</dbReference>
<dbReference type="RefSeq" id="WP_317277361.1">
    <property type="nucleotide sequence ID" value="NZ_JAWJWG010000059.1"/>
</dbReference>
<feature type="domain" description="DNA-binding transcriptional repressor CapW C-terminal dimerisation" evidence="1">
    <location>
        <begin position="205"/>
        <end position="256"/>
    </location>
</feature>
<proteinExistence type="predicted"/>
<dbReference type="Pfam" id="PF26107">
    <property type="entry name" value="BrxR_CTD"/>
    <property type="match status" value="1"/>
</dbReference>
<feature type="non-terminal residue" evidence="3">
    <location>
        <position position="1"/>
    </location>
</feature>
<evidence type="ECO:0000313" key="3">
    <source>
        <dbReference type="EMBL" id="MDV4190828.1"/>
    </source>
</evidence>
<evidence type="ECO:0000259" key="1">
    <source>
        <dbReference type="Pfam" id="PF26107"/>
    </source>
</evidence>
<comment type="caution">
    <text evidence="3">The sequence shown here is derived from an EMBL/GenBank/DDBJ whole genome shotgun (WGS) entry which is preliminary data.</text>
</comment>
<dbReference type="InterPro" id="IPR059019">
    <property type="entry name" value="WHD_CapW"/>
</dbReference>
<organism evidence="3 4">
    <name type="scientific">Rhizobium brockwellii</name>
    <dbReference type="NCBI Taxonomy" id="3019932"/>
    <lineage>
        <taxon>Bacteria</taxon>
        <taxon>Pseudomonadati</taxon>
        <taxon>Pseudomonadota</taxon>
        <taxon>Alphaproteobacteria</taxon>
        <taxon>Hyphomicrobiales</taxon>
        <taxon>Rhizobiaceae</taxon>
        <taxon>Rhizobium/Agrobacterium group</taxon>
        <taxon>Rhizobium</taxon>
    </lineage>
</organism>
<gene>
    <name evidence="3" type="ORF">R1523_36010</name>
</gene>
<keyword evidence="4" id="KW-1185">Reference proteome</keyword>
<feature type="domain" description="DNA-binding transcriptional repressor CapW winged helix-turn-helix" evidence="2">
    <location>
        <begin position="14"/>
        <end position="81"/>
    </location>
</feature>
<dbReference type="InterPro" id="IPR059020">
    <property type="entry name" value="CapW_CTD"/>
</dbReference>